<name>A0A816XN98_9BILA</name>
<evidence type="ECO:0000256" key="1">
    <source>
        <dbReference type="SAM" id="MobiDB-lite"/>
    </source>
</evidence>
<reference evidence="3" key="1">
    <citation type="submission" date="2021-02" db="EMBL/GenBank/DDBJ databases">
        <authorList>
            <person name="Nowell W R."/>
        </authorList>
    </citation>
    <scope>NUCLEOTIDE SEQUENCE</scope>
</reference>
<evidence type="ECO:0000313" key="4">
    <source>
        <dbReference type="EMBL" id="CAF4024503.1"/>
    </source>
</evidence>
<dbReference type="Proteomes" id="UP000681720">
    <property type="component" value="Unassembled WGS sequence"/>
</dbReference>
<feature type="compositionally biased region" description="Low complexity" evidence="1">
    <location>
        <begin position="109"/>
        <end position="120"/>
    </location>
</feature>
<proteinExistence type="predicted"/>
<evidence type="ECO:0000313" key="2">
    <source>
        <dbReference type="EMBL" id="CAF1685247.1"/>
    </source>
</evidence>
<evidence type="ECO:0000313" key="6">
    <source>
        <dbReference type="Proteomes" id="UP000663824"/>
    </source>
</evidence>
<sequence length="151" mass="17127">MNLLKRYPCAFIENEIEKNRRIRRDSNAGNLDIHALQTTINDHRTMINYLINNSMNATYVTNAISSHHSNTGPILTTCSPRDRCLSFIFKRTITRLKEQQLPPLAPASITPTPTQRIITPDSMRQTPNRPPAPTATIIGDSMRFNNGYMSD</sequence>
<dbReference type="OrthoDB" id="9986456at2759"/>
<evidence type="ECO:0000313" key="3">
    <source>
        <dbReference type="EMBL" id="CAF2149001.1"/>
    </source>
</evidence>
<dbReference type="EMBL" id="CAJNOW010021740">
    <property type="protein sequence ID" value="CAF1685247.1"/>
    <property type="molecule type" value="Genomic_DNA"/>
</dbReference>
<dbReference type="EMBL" id="CAJOBI010005186">
    <property type="protein sequence ID" value="CAF4024503.1"/>
    <property type="molecule type" value="Genomic_DNA"/>
</dbReference>
<comment type="caution">
    <text evidence="3">The sequence shown here is derived from an EMBL/GenBank/DDBJ whole genome shotgun (WGS) entry which is preliminary data.</text>
</comment>
<dbReference type="EMBL" id="CAJOBJ010007924">
    <property type="protein sequence ID" value="CAF4098613.1"/>
    <property type="molecule type" value="Genomic_DNA"/>
</dbReference>
<dbReference type="Proteomes" id="UP000663834">
    <property type="component" value="Unassembled WGS sequence"/>
</dbReference>
<dbReference type="Proteomes" id="UP000676336">
    <property type="component" value="Unassembled WGS sequence"/>
</dbReference>
<accession>A0A816XN98</accession>
<protein>
    <submittedName>
        <fullName evidence="3">Uncharacterized protein</fullName>
    </submittedName>
</protein>
<feature type="region of interest" description="Disordered" evidence="1">
    <location>
        <begin position="104"/>
        <end position="134"/>
    </location>
</feature>
<dbReference type="AlphaFoldDB" id="A0A816XN98"/>
<dbReference type="EMBL" id="CAJNRE010016810">
    <property type="protein sequence ID" value="CAF2149001.1"/>
    <property type="molecule type" value="Genomic_DNA"/>
</dbReference>
<evidence type="ECO:0000313" key="5">
    <source>
        <dbReference type="EMBL" id="CAF4098613.1"/>
    </source>
</evidence>
<gene>
    <name evidence="5" type="ORF">GIL414_LOCUS16986</name>
    <name evidence="2" type="ORF">KQP761_LOCUS38260</name>
    <name evidence="3" type="ORF">MBJ925_LOCUS30899</name>
    <name evidence="4" type="ORF">SMN809_LOCUS13216</name>
</gene>
<dbReference type="Proteomes" id="UP000663824">
    <property type="component" value="Unassembled WGS sequence"/>
</dbReference>
<organism evidence="3 6">
    <name type="scientific">Rotaria magnacalcarata</name>
    <dbReference type="NCBI Taxonomy" id="392030"/>
    <lineage>
        <taxon>Eukaryota</taxon>
        <taxon>Metazoa</taxon>
        <taxon>Spiralia</taxon>
        <taxon>Gnathifera</taxon>
        <taxon>Rotifera</taxon>
        <taxon>Eurotatoria</taxon>
        <taxon>Bdelloidea</taxon>
        <taxon>Philodinida</taxon>
        <taxon>Philodinidae</taxon>
        <taxon>Rotaria</taxon>
    </lineage>
</organism>